<dbReference type="AlphaFoldDB" id="A0A9P5AIS1"/>
<evidence type="ECO:0000256" key="2">
    <source>
        <dbReference type="ARBA" id="ARBA00022771"/>
    </source>
</evidence>
<reference evidence="6" key="2">
    <citation type="submission" date="2020-02" db="EMBL/GenBank/DDBJ databases">
        <title>Identification and distribution of gene clusters putatively required for synthesis of sphingolipid metabolism inhibitors in phylogenetically diverse species of the filamentous fungus Fusarium.</title>
        <authorList>
            <person name="Kim H.-S."/>
            <person name="Busman M."/>
            <person name="Brown D.W."/>
            <person name="Divon H."/>
            <person name="Uhlig S."/>
            <person name="Proctor R.H."/>
        </authorList>
    </citation>
    <scope>NUCLEOTIDE SEQUENCE</scope>
    <source>
        <strain evidence="6">NRRL 25174</strain>
    </source>
</reference>
<dbReference type="Pfam" id="PF14737">
    <property type="entry name" value="DUF4470"/>
    <property type="match status" value="1"/>
</dbReference>
<keyword evidence="2 4" id="KW-0863">Zinc-finger</keyword>
<evidence type="ECO:0000313" key="6">
    <source>
        <dbReference type="EMBL" id="KAF4339369.1"/>
    </source>
</evidence>
<dbReference type="EMBL" id="PVQB02000288">
    <property type="protein sequence ID" value="KAF4339369.1"/>
    <property type="molecule type" value="Genomic_DNA"/>
</dbReference>
<keyword evidence="3" id="KW-0862">Zinc</keyword>
<comment type="caution">
    <text evidence="6">The sequence shown here is derived from an EMBL/GenBank/DDBJ whole genome shotgun (WGS) entry which is preliminary data.</text>
</comment>
<dbReference type="Gene3D" id="6.10.140.2220">
    <property type="match status" value="1"/>
</dbReference>
<evidence type="ECO:0000259" key="5">
    <source>
        <dbReference type="PROSITE" id="PS50865"/>
    </source>
</evidence>
<reference evidence="6" key="1">
    <citation type="journal article" date="2017" name="Mycologia">
        <title>Fusarium algeriense, sp. nov., a novel toxigenic crown rot pathogen of durum wheat from Algeria is nested in the Fusarium burgessii species complex.</title>
        <authorList>
            <person name="Laraba I."/>
            <person name="Keddad A."/>
            <person name="Boureghda H."/>
            <person name="Abdallah N."/>
            <person name="Vaughan M.M."/>
            <person name="Proctor R.H."/>
            <person name="Busman M."/>
            <person name="O'Donnell K."/>
        </authorList>
    </citation>
    <scope>NUCLEOTIDE SEQUENCE</scope>
    <source>
        <strain evidence="6">NRRL 25174</strain>
    </source>
</reference>
<dbReference type="GO" id="GO:0008270">
    <property type="term" value="F:zinc ion binding"/>
    <property type="evidence" value="ECO:0007669"/>
    <property type="project" value="UniProtKB-KW"/>
</dbReference>
<accession>A0A9P5AIS1</accession>
<dbReference type="SUPFAM" id="SSF144232">
    <property type="entry name" value="HIT/MYND zinc finger-like"/>
    <property type="match status" value="1"/>
</dbReference>
<protein>
    <recommendedName>
        <fullName evidence="5">MYND-type domain-containing protein</fullName>
    </recommendedName>
</protein>
<keyword evidence="1" id="KW-0479">Metal-binding</keyword>
<dbReference type="InterPro" id="IPR027974">
    <property type="entry name" value="DUF4470"/>
</dbReference>
<evidence type="ECO:0000256" key="1">
    <source>
        <dbReference type="ARBA" id="ARBA00022723"/>
    </source>
</evidence>
<evidence type="ECO:0000256" key="4">
    <source>
        <dbReference type="PROSITE-ProRule" id="PRU00134"/>
    </source>
</evidence>
<evidence type="ECO:0000256" key="3">
    <source>
        <dbReference type="ARBA" id="ARBA00022833"/>
    </source>
</evidence>
<sequence length="563" mass="64198">MAAPSLPCANCRPDGINCQNPGKSACANCRLVVYCSSECQKVHWPIHKIDCKSSLNKKSWEPEWIVQNRAPTFRNDDPITHFGGVKYLWGNVTTLDVLKLDANEGEEYGGSLSLLFAASGDMRNVVKTIAQLPQGWDKPIAITINDREFDIVARNAIMLLVALAVDDKDEAIDCIIHIWYSSFIRKSDLNILEQQVRPLIQAVCDKIKNKPTSRVLRKSWTFGTRSFQLTLSKSRWYQMLSFLAVPTDLTLKQAGKIRKAVTLAKSQIDYRHRHYLFIPPAHRVAQQRFKEDGILQSFGAGRSKFTVPSPTFFHCTGNWPMPDGACPLDGWSLNEVEMASNGMATSDIFGKLFSYFCSVLKSFLTRISNLEFTFRLFQQDAVDLPKHLENASFDRIEVSNASDAAYLGIPRTIILMAPLLRPPTENPRATLITLFMNAITEHKIIEDDFADLRTPSPTMERLFKYLPVTRLPLSDHDSLTTKQTFGIDLVRNYDYIVDRFANRLQFNRYPECMQAELKDQNTIIERWLTKPKLQLGQDGAQEEFYRLLASATGKEFYLEWKRV</sequence>
<feature type="domain" description="MYND-type" evidence="5">
    <location>
        <begin position="8"/>
        <end position="51"/>
    </location>
</feature>
<dbReference type="Pfam" id="PF01753">
    <property type="entry name" value="zf-MYND"/>
    <property type="match status" value="1"/>
</dbReference>
<proteinExistence type="predicted"/>
<dbReference type="OrthoDB" id="5282002at2759"/>
<name>A0A9P5AIS1_9HYPO</name>
<dbReference type="PROSITE" id="PS01360">
    <property type="entry name" value="ZF_MYND_1"/>
    <property type="match status" value="1"/>
</dbReference>
<dbReference type="Proteomes" id="UP000730481">
    <property type="component" value="Unassembled WGS sequence"/>
</dbReference>
<gene>
    <name evidence="6" type="ORF">FBEOM_6783</name>
</gene>
<dbReference type="InterPro" id="IPR002893">
    <property type="entry name" value="Znf_MYND"/>
</dbReference>
<dbReference type="PROSITE" id="PS50865">
    <property type="entry name" value="ZF_MYND_2"/>
    <property type="match status" value="1"/>
</dbReference>
<organism evidence="6 7">
    <name type="scientific">Fusarium beomiforme</name>
    <dbReference type="NCBI Taxonomy" id="44412"/>
    <lineage>
        <taxon>Eukaryota</taxon>
        <taxon>Fungi</taxon>
        <taxon>Dikarya</taxon>
        <taxon>Ascomycota</taxon>
        <taxon>Pezizomycotina</taxon>
        <taxon>Sordariomycetes</taxon>
        <taxon>Hypocreomycetidae</taxon>
        <taxon>Hypocreales</taxon>
        <taxon>Nectriaceae</taxon>
        <taxon>Fusarium</taxon>
        <taxon>Fusarium burgessii species complex</taxon>
    </lineage>
</organism>
<keyword evidence="7" id="KW-1185">Reference proteome</keyword>
<evidence type="ECO:0000313" key="7">
    <source>
        <dbReference type="Proteomes" id="UP000730481"/>
    </source>
</evidence>